<evidence type="ECO:0000259" key="6">
    <source>
        <dbReference type="PROSITE" id="PS50011"/>
    </source>
</evidence>
<dbReference type="PANTHER" id="PTHR43289:SF6">
    <property type="entry name" value="SERINE_THREONINE-PROTEIN KINASE NEKL-3"/>
    <property type="match status" value="1"/>
</dbReference>
<dbReference type="SUPFAM" id="SSF82171">
    <property type="entry name" value="DPP6 N-terminal domain-like"/>
    <property type="match status" value="2"/>
</dbReference>
<reference evidence="7 8" key="1">
    <citation type="submission" date="2020-08" db="EMBL/GenBank/DDBJ databases">
        <title>Acidobacteriota in marine sediments use diverse sulfur dissimilation pathways.</title>
        <authorList>
            <person name="Wasmund K."/>
        </authorList>
    </citation>
    <scope>NUCLEOTIDE SEQUENCE [LARGE SCALE GENOMIC DNA]</scope>
    <source>
        <strain evidence="7">MAG AM4</strain>
    </source>
</reference>
<dbReference type="InterPro" id="IPR017441">
    <property type="entry name" value="Protein_kinase_ATP_BS"/>
</dbReference>
<dbReference type="PANTHER" id="PTHR43289">
    <property type="entry name" value="MITOGEN-ACTIVATED PROTEIN KINASE KINASE KINASE 20-RELATED"/>
    <property type="match status" value="1"/>
</dbReference>
<dbReference type="InterPro" id="IPR000719">
    <property type="entry name" value="Prot_kinase_dom"/>
</dbReference>
<feature type="binding site" evidence="5">
    <location>
        <position position="41"/>
    </location>
    <ligand>
        <name>ATP</name>
        <dbReference type="ChEBI" id="CHEBI:30616"/>
    </ligand>
</feature>
<proteinExistence type="predicted"/>
<dbReference type="AlphaFoldDB" id="A0A8J7CE07"/>
<dbReference type="Proteomes" id="UP000648239">
    <property type="component" value="Unassembled WGS sequence"/>
</dbReference>
<sequence>MPLEPNSNLLHYRLLSQIGEGGMGVVWKAVDTTLDREVAIKILPEQFAADPERLSRFEREAKLLASLNHPNIAAVYGLHEAEGVRFLAMELAAGEDLEVRLSQGPMAMADALDTARQIAEALEAAHEQGIIHRDLKPANVLLGDDGKVKVLDFGLAKALDPSPAQASGNPALSPTMTSAGTVAGVILGTAAYMSPEQARGKPVNRRSDLWAFGCVLYEMLTGKRLFKGETISDTLAAVLRAEPDWSALPPKTPRAVHRLLRRCLSKDPGTRLADAGDARLEITDGLQPATEKVEQGSSSLLPWSVAAVAILAAVAVWMFGGNGNGKDGDGNTRVVAVEAITDRAGGESMPALSPDGHSLAYVARDGRDVDIFLQRVGGENPVNLTADHDGWDVAPAFSPDGQRIAFASEREGGGLFVMGATGESPRRVASEGTHPSWSPDGTRLVAATEQVNDPYSRSTRSRIFIVDIATGDTRDLEVGEDGVGPRWSPDGQRIAYWTEIGGQRDLRTIAVDGGAPVPVTQDPHTDWEPLWSPDSRALYFHSDRGGSPDVWRVAIDPDSGLPEGDPEPVTIGVMPAWESSLSADGSRLVVSMRDDSGVLMAFPFDPDRQRLSGEAKVLLRSADPLKQPNLSPDGSTLVYRTDRPWENIVTLDLATGNRRRLTDDHHRNRGPVWSGDGNWLAMYSNRDGRYQAWRLRPDGTGLQCIREGDSAEVVWDPKGDRIAVNLSFSGKLGTVILQPDPASPEDGLWVETDVGLIEGVGARRAWSDDGRYLLVTSGIGSRSIAAYDFQTGEILNANEEQGNWQVAGEMSWFADNIRVLGWGDLQHEALIWNVANDRVTPLPGVPGPADLILAPDDRTLYVNQTRVEGDVWMLT</sequence>
<dbReference type="Pfam" id="PF07676">
    <property type="entry name" value="PD40"/>
    <property type="match status" value="6"/>
</dbReference>
<dbReference type="Pfam" id="PF00069">
    <property type="entry name" value="Pkinase"/>
    <property type="match status" value="1"/>
</dbReference>
<gene>
    <name evidence="7" type="ORF">IFK94_15940</name>
</gene>
<keyword evidence="1" id="KW-0808">Transferase</keyword>
<dbReference type="GO" id="GO:0005524">
    <property type="term" value="F:ATP binding"/>
    <property type="evidence" value="ECO:0007669"/>
    <property type="project" value="UniProtKB-UniRule"/>
</dbReference>
<keyword evidence="4 5" id="KW-0067">ATP-binding</keyword>
<dbReference type="SUPFAM" id="SSF56112">
    <property type="entry name" value="Protein kinase-like (PK-like)"/>
    <property type="match status" value="1"/>
</dbReference>
<accession>A0A8J7CE07</accession>
<feature type="domain" description="Protein kinase" evidence="6">
    <location>
        <begin position="12"/>
        <end position="290"/>
    </location>
</feature>
<dbReference type="PROSITE" id="PS50011">
    <property type="entry name" value="PROTEIN_KINASE_DOM"/>
    <property type="match status" value="1"/>
</dbReference>
<dbReference type="PROSITE" id="PS00107">
    <property type="entry name" value="PROTEIN_KINASE_ATP"/>
    <property type="match status" value="1"/>
</dbReference>
<dbReference type="PROSITE" id="PS00108">
    <property type="entry name" value="PROTEIN_KINASE_ST"/>
    <property type="match status" value="1"/>
</dbReference>
<dbReference type="CDD" id="cd14014">
    <property type="entry name" value="STKc_PknB_like"/>
    <property type="match status" value="1"/>
</dbReference>
<dbReference type="Gene3D" id="2.120.10.30">
    <property type="entry name" value="TolB, C-terminal domain"/>
    <property type="match status" value="3"/>
</dbReference>
<dbReference type="EMBL" id="JACXWD010000129">
    <property type="protein sequence ID" value="MBD3869612.1"/>
    <property type="molecule type" value="Genomic_DNA"/>
</dbReference>
<evidence type="ECO:0000256" key="2">
    <source>
        <dbReference type="ARBA" id="ARBA00022741"/>
    </source>
</evidence>
<keyword evidence="3" id="KW-0418">Kinase</keyword>
<dbReference type="GO" id="GO:0004674">
    <property type="term" value="F:protein serine/threonine kinase activity"/>
    <property type="evidence" value="ECO:0007669"/>
    <property type="project" value="TreeGrafter"/>
</dbReference>
<dbReference type="Gene3D" id="3.30.200.20">
    <property type="entry name" value="Phosphorylase Kinase, domain 1"/>
    <property type="match status" value="1"/>
</dbReference>
<name>A0A8J7CE07_9BACT</name>
<keyword evidence="2 5" id="KW-0547">Nucleotide-binding</keyword>
<evidence type="ECO:0000313" key="8">
    <source>
        <dbReference type="Proteomes" id="UP000648239"/>
    </source>
</evidence>
<evidence type="ECO:0000256" key="1">
    <source>
        <dbReference type="ARBA" id="ARBA00022679"/>
    </source>
</evidence>
<evidence type="ECO:0000256" key="5">
    <source>
        <dbReference type="PROSITE-ProRule" id="PRU10141"/>
    </source>
</evidence>
<feature type="non-terminal residue" evidence="7">
    <location>
        <position position="875"/>
    </location>
</feature>
<protein>
    <submittedName>
        <fullName evidence="7">PD40 domain-containing protein</fullName>
    </submittedName>
</protein>
<dbReference type="InterPro" id="IPR011042">
    <property type="entry name" value="6-blade_b-propeller_TolB-like"/>
</dbReference>
<dbReference type="InterPro" id="IPR011009">
    <property type="entry name" value="Kinase-like_dom_sf"/>
</dbReference>
<dbReference type="SMART" id="SM00220">
    <property type="entry name" value="S_TKc"/>
    <property type="match status" value="1"/>
</dbReference>
<evidence type="ECO:0000313" key="7">
    <source>
        <dbReference type="EMBL" id="MBD3869612.1"/>
    </source>
</evidence>
<dbReference type="Gene3D" id="1.10.510.10">
    <property type="entry name" value="Transferase(Phosphotransferase) domain 1"/>
    <property type="match status" value="1"/>
</dbReference>
<evidence type="ECO:0000256" key="3">
    <source>
        <dbReference type="ARBA" id="ARBA00022777"/>
    </source>
</evidence>
<dbReference type="InterPro" id="IPR008271">
    <property type="entry name" value="Ser/Thr_kinase_AS"/>
</dbReference>
<organism evidence="7 8">
    <name type="scientific">Candidatus Polarisedimenticola svalbardensis</name>
    <dbReference type="NCBI Taxonomy" id="2886004"/>
    <lineage>
        <taxon>Bacteria</taxon>
        <taxon>Pseudomonadati</taxon>
        <taxon>Acidobacteriota</taxon>
        <taxon>Candidatus Polarisedimenticolia</taxon>
        <taxon>Candidatus Polarisedimenticolales</taxon>
        <taxon>Candidatus Polarisedimenticolaceae</taxon>
        <taxon>Candidatus Polarisedimenticola</taxon>
    </lineage>
</organism>
<evidence type="ECO:0000256" key="4">
    <source>
        <dbReference type="ARBA" id="ARBA00022840"/>
    </source>
</evidence>
<dbReference type="InterPro" id="IPR011659">
    <property type="entry name" value="WD40"/>
</dbReference>
<comment type="caution">
    <text evidence="7">The sequence shown here is derived from an EMBL/GenBank/DDBJ whole genome shotgun (WGS) entry which is preliminary data.</text>
</comment>